<dbReference type="SUPFAM" id="SSF51735">
    <property type="entry name" value="NAD(P)-binding Rossmann-fold domains"/>
    <property type="match status" value="1"/>
</dbReference>
<keyword evidence="7" id="KW-0378">Hydrolase</keyword>
<sequence length="692" mass="73309">MPVEILSTTTVTARGGILRRVKHASTSTNTPMIFAIFLPSSYFIGSGKGSMPAIYWLSGLTCDDTNFSMKAGAKAFTKAEEEGIALIMPDTSPRGEGVPNDDNYDLGQGAGFYIDATNGVWKEHYKMETYITKELPALIEVEWGVGMNGMRSLAGHSMGGHGALTLGLKAPAGTWASVSALAPICHPTKCPWGEKAFTNYFGSVDAGKDHDATLLIQQEGKANLFDDILIDEGTEDNFGKQGQLLLSDFEAACAKVGQKLSSNRRKGHDHSYYFIAAFIADHIAFHAKRLRAAASKAANAALDGELAAITAGNTAGKPIKCKAMVARAAKQPLTCEEITVDAPKAGEVRAKVIANALCHTDVYTLDGHDPEGLFPCILGHEAGCIVESVGPGVTTIKPGDHIIPCYTPMCAESSCIFCMSPKTNLCPKIRSTQGQGIMPDGTSRFKDANGNPIYHFMGCSTMAEYTVLAEISCAKIDVAAPLEKVCLFGCGVSTGLGAVLNTCKVEPDSTVAVFGLGAVGLAVIQGAKIAGASRIIAVDINEEKFNNAIALGATDCVNSAALDVPVQSYIAGTLTKWGCDYTFDCTGNTKVMRAALECAHRGWGTSCVIGVAASGHEISTRPFQLVTGRVWKGTAFGGFKSRSDVPKLVNKHLRGELPVDHFITHVFKGVDKTNEAIHALHSGSCLRAVVHY</sequence>
<dbReference type="NCBIfam" id="TIGR02818">
    <property type="entry name" value="adh_III_F_hyde"/>
    <property type="match status" value="1"/>
</dbReference>
<evidence type="ECO:0000259" key="13">
    <source>
        <dbReference type="Pfam" id="PF08240"/>
    </source>
</evidence>
<keyword evidence="9" id="KW-0560">Oxidoreductase</keyword>
<dbReference type="GO" id="GO:0005829">
    <property type="term" value="C:cytosol"/>
    <property type="evidence" value="ECO:0007669"/>
    <property type="project" value="TreeGrafter"/>
</dbReference>
<dbReference type="InterPro" id="IPR013154">
    <property type="entry name" value="ADH-like_N"/>
</dbReference>
<organism evidence="14">
    <name type="scientific">Amphora coffeiformis</name>
    <dbReference type="NCBI Taxonomy" id="265554"/>
    <lineage>
        <taxon>Eukaryota</taxon>
        <taxon>Sar</taxon>
        <taxon>Stramenopiles</taxon>
        <taxon>Ochrophyta</taxon>
        <taxon>Bacillariophyta</taxon>
        <taxon>Bacillariophyceae</taxon>
        <taxon>Bacillariophycidae</taxon>
        <taxon>Thalassiophysales</taxon>
        <taxon>Catenulaceae</taxon>
        <taxon>Amphora</taxon>
    </lineage>
</organism>
<dbReference type="InterPro" id="IPR013149">
    <property type="entry name" value="ADH-like_C"/>
</dbReference>
<proteinExistence type="inferred from homology"/>
<dbReference type="InterPro" id="IPR014183">
    <property type="entry name" value="ADH_3"/>
</dbReference>
<dbReference type="InterPro" id="IPR000801">
    <property type="entry name" value="Esterase-like"/>
</dbReference>
<evidence type="ECO:0000256" key="10">
    <source>
        <dbReference type="ARBA" id="ARBA00023027"/>
    </source>
</evidence>
<dbReference type="Gene3D" id="3.40.50.720">
    <property type="entry name" value="NAD(P)-binding Rossmann-like Domain"/>
    <property type="match status" value="1"/>
</dbReference>
<evidence type="ECO:0000256" key="6">
    <source>
        <dbReference type="ARBA" id="ARBA00022723"/>
    </source>
</evidence>
<dbReference type="GO" id="GO:0008270">
    <property type="term" value="F:zinc ion binding"/>
    <property type="evidence" value="ECO:0007669"/>
    <property type="project" value="InterPro"/>
</dbReference>
<evidence type="ECO:0000256" key="1">
    <source>
        <dbReference type="ARBA" id="ARBA00001947"/>
    </source>
</evidence>
<protein>
    <recommendedName>
        <fullName evidence="4">S-formylglutathione hydrolase</fullName>
        <ecNumber evidence="3">3.1.2.12</ecNumber>
    </recommendedName>
</protein>
<keyword evidence="8" id="KW-0862">Zinc</keyword>
<evidence type="ECO:0000256" key="8">
    <source>
        <dbReference type="ARBA" id="ARBA00022833"/>
    </source>
</evidence>
<feature type="active site" description="Charge relay system" evidence="11">
    <location>
        <position position="236"/>
    </location>
</feature>
<comment type="cofactor">
    <cofactor evidence="1">
        <name>Zn(2+)</name>
        <dbReference type="ChEBI" id="CHEBI:29105"/>
    </cofactor>
</comment>
<name>A0A7S3PDX5_9STRA</name>
<dbReference type="PANTHER" id="PTHR43880">
    <property type="entry name" value="ALCOHOL DEHYDROGENASE"/>
    <property type="match status" value="1"/>
</dbReference>
<feature type="domain" description="Alcohol dehydrogenase-like N-terminal" evidence="13">
    <location>
        <begin position="345"/>
        <end position="476"/>
    </location>
</feature>
<feature type="active site" description="Charge relay system" evidence="11">
    <location>
        <position position="270"/>
    </location>
</feature>
<dbReference type="FunFam" id="3.90.180.10:FF:000067">
    <property type="entry name" value="alcohol dehydrogenase 1-like isoform X1"/>
    <property type="match status" value="1"/>
</dbReference>
<keyword evidence="6" id="KW-0479">Metal-binding</keyword>
<evidence type="ECO:0000256" key="4">
    <source>
        <dbReference type="ARBA" id="ARBA00016774"/>
    </source>
</evidence>
<dbReference type="NCBIfam" id="TIGR02821">
    <property type="entry name" value="fghA_ester_D"/>
    <property type="match status" value="1"/>
</dbReference>
<dbReference type="GO" id="GO:0046294">
    <property type="term" value="P:formaldehyde catabolic process"/>
    <property type="evidence" value="ECO:0007669"/>
    <property type="project" value="InterPro"/>
</dbReference>
<evidence type="ECO:0000313" key="14">
    <source>
        <dbReference type="EMBL" id="CAE0421281.1"/>
    </source>
</evidence>
<dbReference type="Pfam" id="PF00756">
    <property type="entry name" value="Esterase"/>
    <property type="match status" value="1"/>
</dbReference>
<keyword evidence="10" id="KW-0520">NAD</keyword>
<evidence type="ECO:0000256" key="2">
    <source>
        <dbReference type="ARBA" id="ARBA00005622"/>
    </source>
</evidence>
<evidence type="ECO:0000256" key="3">
    <source>
        <dbReference type="ARBA" id="ARBA00012479"/>
    </source>
</evidence>
<evidence type="ECO:0000256" key="7">
    <source>
        <dbReference type="ARBA" id="ARBA00022801"/>
    </source>
</evidence>
<dbReference type="EC" id="3.1.2.12" evidence="3"/>
<dbReference type="InterPro" id="IPR029058">
    <property type="entry name" value="AB_hydrolase_fold"/>
</dbReference>
<feature type="active site" description="Charge relay system" evidence="11">
    <location>
        <position position="157"/>
    </location>
</feature>
<dbReference type="Gene3D" id="3.40.50.1820">
    <property type="entry name" value="alpha/beta hydrolase"/>
    <property type="match status" value="1"/>
</dbReference>
<evidence type="ECO:0000259" key="12">
    <source>
        <dbReference type="Pfam" id="PF00107"/>
    </source>
</evidence>
<feature type="domain" description="Alcohol dehydrogenase-like C-terminal" evidence="12">
    <location>
        <begin position="518"/>
        <end position="649"/>
    </location>
</feature>
<keyword evidence="5" id="KW-0719">Serine esterase</keyword>
<dbReference type="InterPro" id="IPR014186">
    <property type="entry name" value="S-formylglutathione_hydrol"/>
</dbReference>
<dbReference type="SUPFAM" id="SSF50129">
    <property type="entry name" value="GroES-like"/>
    <property type="match status" value="2"/>
</dbReference>
<dbReference type="FunFam" id="3.40.50.720:FF:000003">
    <property type="entry name" value="S-(hydroxymethyl)glutathione dehydrogenase"/>
    <property type="match status" value="1"/>
</dbReference>
<gene>
    <name evidence="14" type="ORF">ACOF00016_LOCUS17924</name>
</gene>
<dbReference type="Gene3D" id="3.90.180.10">
    <property type="entry name" value="Medium-chain alcohol dehydrogenases, catalytic domain"/>
    <property type="match status" value="1"/>
</dbReference>
<dbReference type="InterPro" id="IPR011032">
    <property type="entry name" value="GroES-like_sf"/>
</dbReference>
<dbReference type="PANTHER" id="PTHR43880:SF12">
    <property type="entry name" value="ALCOHOL DEHYDROGENASE CLASS-3"/>
    <property type="match status" value="1"/>
</dbReference>
<dbReference type="GO" id="GO:0051903">
    <property type="term" value="F:S-(hydroxymethyl)glutathione dehydrogenase [NAD(P)+] activity"/>
    <property type="evidence" value="ECO:0007669"/>
    <property type="project" value="InterPro"/>
</dbReference>
<evidence type="ECO:0000256" key="11">
    <source>
        <dbReference type="PIRSR" id="PIRSR614186-1"/>
    </source>
</evidence>
<reference evidence="14" key="1">
    <citation type="submission" date="2021-01" db="EMBL/GenBank/DDBJ databases">
        <authorList>
            <person name="Corre E."/>
            <person name="Pelletier E."/>
            <person name="Niang G."/>
            <person name="Scheremetjew M."/>
            <person name="Finn R."/>
            <person name="Kale V."/>
            <person name="Holt S."/>
            <person name="Cochrane G."/>
            <person name="Meng A."/>
            <person name="Brown T."/>
            <person name="Cohen L."/>
        </authorList>
    </citation>
    <scope>NUCLEOTIDE SEQUENCE</scope>
    <source>
        <strain evidence="14">CCMP127</strain>
    </source>
</reference>
<dbReference type="AlphaFoldDB" id="A0A7S3PDX5"/>
<dbReference type="EMBL" id="HBIM01024200">
    <property type="protein sequence ID" value="CAE0421281.1"/>
    <property type="molecule type" value="Transcribed_RNA"/>
</dbReference>
<dbReference type="GO" id="GO:0052689">
    <property type="term" value="F:carboxylic ester hydrolase activity"/>
    <property type="evidence" value="ECO:0007669"/>
    <property type="project" value="UniProtKB-KW"/>
</dbReference>
<evidence type="ECO:0000256" key="9">
    <source>
        <dbReference type="ARBA" id="ARBA00023002"/>
    </source>
</evidence>
<comment type="similarity">
    <text evidence="2">Belongs to the esterase D family.</text>
</comment>
<dbReference type="CDD" id="cd08300">
    <property type="entry name" value="alcohol_DH_class_III"/>
    <property type="match status" value="1"/>
</dbReference>
<dbReference type="GO" id="GO:0018738">
    <property type="term" value="F:S-formylglutathione hydrolase activity"/>
    <property type="evidence" value="ECO:0007669"/>
    <property type="project" value="UniProtKB-EC"/>
</dbReference>
<dbReference type="InterPro" id="IPR036291">
    <property type="entry name" value="NAD(P)-bd_dom_sf"/>
</dbReference>
<dbReference type="Pfam" id="PF00107">
    <property type="entry name" value="ADH_zinc_N"/>
    <property type="match status" value="1"/>
</dbReference>
<accession>A0A7S3PDX5</accession>
<dbReference type="SUPFAM" id="SSF53474">
    <property type="entry name" value="alpha/beta-Hydrolases"/>
    <property type="match status" value="1"/>
</dbReference>
<evidence type="ECO:0000256" key="5">
    <source>
        <dbReference type="ARBA" id="ARBA00022487"/>
    </source>
</evidence>
<dbReference type="Pfam" id="PF08240">
    <property type="entry name" value="ADH_N"/>
    <property type="match status" value="1"/>
</dbReference>